<evidence type="ECO:0000313" key="2">
    <source>
        <dbReference type="EMBL" id="CCH69694.1"/>
    </source>
</evidence>
<sequence length="195" mass="20350">MVTDRDEGEAGAPRAPVGCGRGWPGGAATATQDVGGHDEVAIGVERGPRSDEPLPPAGCRVARAGLADDVAVPGQRVLDEHGIVAGRIQGPPGLVGDGHVREVASTLEVDGADVEELTLTGWLILRPWRGRRWQVMDRHVMDSLLALAGAWIPPGPVLTRGTPPRGGLPASKPGLCAGAHDLRPLYGRAWSNVSR</sequence>
<proteinExistence type="predicted"/>
<feature type="region of interest" description="Disordered" evidence="1">
    <location>
        <begin position="1"/>
        <end position="36"/>
    </location>
</feature>
<evidence type="ECO:0000256" key="1">
    <source>
        <dbReference type="SAM" id="MobiDB-lite"/>
    </source>
</evidence>
<gene>
    <name evidence="2" type="ORF">BN10_300035</name>
</gene>
<dbReference type="HOGENOM" id="CLU_1395713_0_0_11"/>
<evidence type="ECO:0000313" key="3">
    <source>
        <dbReference type="Proteomes" id="UP000013167"/>
    </source>
</evidence>
<dbReference type="AlphaFoldDB" id="N0E441"/>
<dbReference type="Proteomes" id="UP000013167">
    <property type="component" value="Unassembled WGS sequence"/>
</dbReference>
<accession>N0E441</accession>
<reference evidence="2 3" key="1">
    <citation type="journal article" date="2013" name="ISME J.">
        <title>A metabolic model for members of the genus Tetrasphaera involved in enhanced biological phosphorus removal.</title>
        <authorList>
            <person name="Kristiansen R."/>
            <person name="Nguyen H.T.T."/>
            <person name="Saunders A.M."/>
            <person name="Nielsen J.L."/>
            <person name="Wimmer R."/>
            <person name="Le V.Q."/>
            <person name="McIlroy S.J."/>
            <person name="Petrovski S."/>
            <person name="Seviour R.J."/>
            <person name="Calteau A."/>
            <person name="Nielsen K.L."/>
            <person name="Nielsen P.H."/>
        </authorList>
    </citation>
    <scope>NUCLEOTIDE SEQUENCE [LARGE SCALE GENOMIC DNA]</scope>
    <source>
        <strain evidence="2 3">Lp2</strain>
    </source>
</reference>
<organism evidence="2 3">
    <name type="scientific">Phycicoccus elongatus Lp2</name>
    <dbReference type="NCBI Taxonomy" id="1193181"/>
    <lineage>
        <taxon>Bacteria</taxon>
        <taxon>Bacillati</taxon>
        <taxon>Actinomycetota</taxon>
        <taxon>Actinomycetes</taxon>
        <taxon>Micrococcales</taxon>
        <taxon>Intrasporangiaceae</taxon>
        <taxon>Phycicoccus</taxon>
    </lineage>
</organism>
<name>N0E441_9MICO</name>
<protein>
    <submittedName>
        <fullName evidence="2">Uncharacterized protein</fullName>
    </submittedName>
</protein>
<dbReference type="EMBL" id="CAIZ01000098">
    <property type="protein sequence ID" value="CCH69694.1"/>
    <property type="molecule type" value="Genomic_DNA"/>
</dbReference>
<keyword evidence="3" id="KW-1185">Reference proteome</keyword>
<comment type="caution">
    <text evidence="2">The sequence shown here is derived from an EMBL/GenBank/DDBJ whole genome shotgun (WGS) entry which is preliminary data.</text>
</comment>